<dbReference type="Gene3D" id="3.30.420.10">
    <property type="entry name" value="Ribonuclease H-like superfamily/Ribonuclease H"/>
    <property type="match status" value="1"/>
</dbReference>
<evidence type="ECO:0000256" key="8">
    <source>
        <dbReference type="ARBA" id="ARBA00040531"/>
    </source>
</evidence>
<sequence>MKAEMSTTTPSLKKNDKSSKLSPNAKPYPLQESNIQIDQKAIDKQRLKLERQKQLEERNESNARFKTYLNSLPDLIYPNFYKVDCIGSLDEANNRLSKLTKSEKIFGVDLEWPPTFIKGQSEKKTSLVQICSANNILLLQIGRMHGFPNELKRFFEDKQVLKSGVNIGADGLKLYRDFGIKTNGLVELKDVAESVKSPKLKISHLRSLRALTGIFLEQNMAKGKVRLSNWNKSDLSSTQIKYAALDAYASYKLYVVLNELRDQSKPITVRHLSQETLKKSVGLKKKPKENKQPNDNHALDNRSSPTSTTTVITKKATVVIENTATATKKNKS</sequence>
<evidence type="ECO:0000313" key="12">
    <source>
        <dbReference type="EMBL" id="KAG2196878.1"/>
    </source>
</evidence>
<evidence type="ECO:0000256" key="1">
    <source>
        <dbReference type="ARBA" id="ARBA00004123"/>
    </source>
</evidence>
<comment type="subcellular location">
    <subcellularLocation>
        <location evidence="1">Nucleus</location>
    </subcellularLocation>
</comment>
<dbReference type="InterPro" id="IPR051132">
    <property type="entry name" value="3-5_Exonuclease_domain"/>
</dbReference>
<keyword evidence="2" id="KW-0540">Nuclease</keyword>
<dbReference type="InterPro" id="IPR012337">
    <property type="entry name" value="RNaseH-like_sf"/>
</dbReference>
<gene>
    <name evidence="12" type="ORF">INT46_006057</name>
</gene>
<dbReference type="OrthoDB" id="1920326at2759"/>
<dbReference type="GO" id="GO:0008408">
    <property type="term" value="F:3'-5' exonuclease activity"/>
    <property type="evidence" value="ECO:0007669"/>
    <property type="project" value="InterPro"/>
</dbReference>
<reference evidence="12" key="1">
    <citation type="submission" date="2020-12" db="EMBL/GenBank/DDBJ databases">
        <title>Metabolic potential, ecology and presence of endohyphal bacteria is reflected in genomic diversity of Mucoromycotina.</title>
        <authorList>
            <person name="Muszewska A."/>
            <person name="Okrasinska A."/>
            <person name="Steczkiewicz K."/>
            <person name="Drgas O."/>
            <person name="Orlowska M."/>
            <person name="Perlinska-Lenart U."/>
            <person name="Aleksandrzak-Piekarczyk T."/>
            <person name="Szatraj K."/>
            <person name="Zielenkiewicz U."/>
            <person name="Pilsyk S."/>
            <person name="Malc E."/>
            <person name="Mieczkowski P."/>
            <person name="Kruszewska J.S."/>
            <person name="Biernat P."/>
            <person name="Pawlowska J."/>
        </authorList>
    </citation>
    <scope>NUCLEOTIDE SEQUENCE</scope>
    <source>
        <strain evidence="12">CBS 226.32</strain>
    </source>
</reference>
<name>A0A8H7QQE6_9FUNG</name>
<feature type="compositionally biased region" description="Basic and acidic residues" evidence="10">
    <location>
        <begin position="289"/>
        <end position="300"/>
    </location>
</feature>
<feature type="region of interest" description="Disordered" evidence="10">
    <location>
        <begin position="278"/>
        <end position="311"/>
    </location>
</feature>
<evidence type="ECO:0000256" key="10">
    <source>
        <dbReference type="SAM" id="MobiDB-lite"/>
    </source>
</evidence>
<dbReference type="GO" id="GO:0046872">
    <property type="term" value="F:metal ion binding"/>
    <property type="evidence" value="ECO:0007669"/>
    <property type="project" value="UniProtKB-KW"/>
</dbReference>
<evidence type="ECO:0000256" key="7">
    <source>
        <dbReference type="ARBA" id="ARBA00023242"/>
    </source>
</evidence>
<dbReference type="GO" id="GO:0006139">
    <property type="term" value="P:nucleobase-containing compound metabolic process"/>
    <property type="evidence" value="ECO:0007669"/>
    <property type="project" value="InterPro"/>
</dbReference>
<evidence type="ECO:0000256" key="2">
    <source>
        <dbReference type="ARBA" id="ARBA00022722"/>
    </source>
</evidence>
<dbReference type="InterPro" id="IPR036397">
    <property type="entry name" value="RNaseH_sf"/>
</dbReference>
<keyword evidence="7" id="KW-0539">Nucleus</keyword>
<dbReference type="SMART" id="SM00474">
    <property type="entry name" value="35EXOc"/>
    <property type="match status" value="1"/>
</dbReference>
<dbReference type="Pfam" id="PF01612">
    <property type="entry name" value="DNA_pol_A_exo1"/>
    <property type="match status" value="1"/>
</dbReference>
<keyword evidence="5" id="KW-0269">Exonuclease</keyword>
<keyword evidence="13" id="KW-1185">Reference proteome</keyword>
<evidence type="ECO:0000256" key="9">
    <source>
        <dbReference type="ARBA" id="ARBA00042761"/>
    </source>
</evidence>
<dbReference type="PANTHER" id="PTHR13620:SF109">
    <property type="entry name" value="3'-5' EXONUCLEASE"/>
    <property type="match status" value="1"/>
</dbReference>
<evidence type="ECO:0000313" key="13">
    <source>
        <dbReference type="Proteomes" id="UP000650833"/>
    </source>
</evidence>
<organism evidence="12 13">
    <name type="scientific">Mucor plumbeus</name>
    <dbReference type="NCBI Taxonomy" id="97098"/>
    <lineage>
        <taxon>Eukaryota</taxon>
        <taxon>Fungi</taxon>
        <taxon>Fungi incertae sedis</taxon>
        <taxon>Mucoromycota</taxon>
        <taxon>Mucoromycotina</taxon>
        <taxon>Mucoromycetes</taxon>
        <taxon>Mucorales</taxon>
        <taxon>Mucorineae</taxon>
        <taxon>Mucoraceae</taxon>
        <taxon>Mucor</taxon>
    </lineage>
</organism>
<dbReference type="AlphaFoldDB" id="A0A8H7QQE6"/>
<comment type="caution">
    <text evidence="12">The sequence shown here is derived from an EMBL/GenBank/DDBJ whole genome shotgun (WGS) entry which is preliminary data.</text>
</comment>
<evidence type="ECO:0000256" key="6">
    <source>
        <dbReference type="ARBA" id="ARBA00022842"/>
    </source>
</evidence>
<evidence type="ECO:0000259" key="11">
    <source>
        <dbReference type="SMART" id="SM00474"/>
    </source>
</evidence>
<keyword evidence="4" id="KW-0378">Hydrolase</keyword>
<dbReference type="CDD" id="cd06141">
    <property type="entry name" value="WRN_exo"/>
    <property type="match status" value="1"/>
</dbReference>
<dbReference type="PANTHER" id="PTHR13620">
    <property type="entry name" value="3-5 EXONUCLEASE"/>
    <property type="match status" value="1"/>
</dbReference>
<proteinExistence type="predicted"/>
<dbReference type="GO" id="GO:0005634">
    <property type="term" value="C:nucleus"/>
    <property type="evidence" value="ECO:0007669"/>
    <property type="project" value="UniProtKB-SubCell"/>
</dbReference>
<keyword evidence="6" id="KW-0460">Magnesium</keyword>
<dbReference type="GO" id="GO:0003676">
    <property type="term" value="F:nucleic acid binding"/>
    <property type="evidence" value="ECO:0007669"/>
    <property type="project" value="InterPro"/>
</dbReference>
<dbReference type="EMBL" id="JAEPRC010000456">
    <property type="protein sequence ID" value="KAG2196878.1"/>
    <property type="molecule type" value="Genomic_DNA"/>
</dbReference>
<evidence type="ECO:0000256" key="5">
    <source>
        <dbReference type="ARBA" id="ARBA00022839"/>
    </source>
</evidence>
<evidence type="ECO:0000256" key="4">
    <source>
        <dbReference type="ARBA" id="ARBA00022801"/>
    </source>
</evidence>
<dbReference type="InterPro" id="IPR002562">
    <property type="entry name" value="3'-5'_exonuclease_dom"/>
</dbReference>
<evidence type="ECO:0000256" key="3">
    <source>
        <dbReference type="ARBA" id="ARBA00022723"/>
    </source>
</evidence>
<dbReference type="SUPFAM" id="SSF53098">
    <property type="entry name" value="Ribonuclease H-like"/>
    <property type="match status" value="1"/>
</dbReference>
<feature type="domain" description="3'-5' exonuclease" evidence="11">
    <location>
        <begin position="80"/>
        <end position="262"/>
    </location>
</feature>
<accession>A0A8H7QQE6</accession>
<feature type="region of interest" description="Disordered" evidence="10">
    <location>
        <begin position="1"/>
        <end position="35"/>
    </location>
</feature>
<protein>
    <recommendedName>
        <fullName evidence="8">3'-5' exonuclease</fullName>
    </recommendedName>
    <alternativeName>
        <fullName evidence="9">Werner Syndrome-like exonuclease</fullName>
    </alternativeName>
</protein>
<dbReference type="Proteomes" id="UP000650833">
    <property type="component" value="Unassembled WGS sequence"/>
</dbReference>
<keyword evidence="3" id="KW-0479">Metal-binding</keyword>